<comment type="similarity">
    <text evidence="1 3">Belongs to the GrpE family.</text>
</comment>
<evidence type="ECO:0008006" key="6">
    <source>
        <dbReference type="Google" id="ProtNLM"/>
    </source>
</evidence>
<keyword evidence="5" id="KW-1185">Reference proteome</keyword>
<dbReference type="InterPro" id="IPR009012">
    <property type="entry name" value="GrpE_head"/>
</dbReference>
<accession>A0A5J4KVB4</accession>
<dbReference type="Pfam" id="PF01025">
    <property type="entry name" value="GrpE"/>
    <property type="match status" value="1"/>
</dbReference>
<evidence type="ECO:0000256" key="1">
    <source>
        <dbReference type="ARBA" id="ARBA00009054"/>
    </source>
</evidence>
<reference evidence="4 5" key="1">
    <citation type="submission" date="2019-10" db="EMBL/GenBank/DDBJ databases">
        <title>Dictyobacter vulcani sp. nov., within the class Ktedonobacteria, isolated from soil of volcanic Mt. Zao.</title>
        <authorList>
            <person name="Zheng Y."/>
            <person name="Wang C.M."/>
            <person name="Sakai Y."/>
            <person name="Abe K."/>
            <person name="Yokota A."/>
            <person name="Yabe S."/>
        </authorList>
    </citation>
    <scope>NUCLEOTIDE SEQUENCE [LARGE SCALE GENOMIC DNA]</scope>
    <source>
        <strain evidence="4 5">W12</strain>
    </source>
</reference>
<keyword evidence="2" id="KW-0143">Chaperone</keyword>
<dbReference type="GO" id="GO:0000774">
    <property type="term" value="F:adenyl-nucleotide exchange factor activity"/>
    <property type="evidence" value="ECO:0007669"/>
    <property type="project" value="InterPro"/>
</dbReference>
<dbReference type="PANTHER" id="PTHR21237:SF23">
    <property type="entry name" value="GRPE PROTEIN HOMOLOG, MITOCHONDRIAL"/>
    <property type="match status" value="1"/>
</dbReference>
<dbReference type="PANTHER" id="PTHR21237">
    <property type="entry name" value="GRPE PROTEIN"/>
    <property type="match status" value="1"/>
</dbReference>
<dbReference type="Gene3D" id="3.90.20.20">
    <property type="match status" value="1"/>
</dbReference>
<evidence type="ECO:0000313" key="5">
    <source>
        <dbReference type="Proteomes" id="UP000326912"/>
    </source>
</evidence>
<dbReference type="EMBL" id="BKZW01000002">
    <property type="protein sequence ID" value="GER90391.1"/>
    <property type="molecule type" value="Genomic_DNA"/>
</dbReference>
<evidence type="ECO:0000256" key="3">
    <source>
        <dbReference type="RuleBase" id="RU004478"/>
    </source>
</evidence>
<dbReference type="InterPro" id="IPR000740">
    <property type="entry name" value="GrpE"/>
</dbReference>
<dbReference type="CDD" id="cd00446">
    <property type="entry name" value="GrpE"/>
    <property type="match status" value="1"/>
</dbReference>
<dbReference type="SUPFAM" id="SSF58014">
    <property type="entry name" value="Coiled-coil domain of nucleotide exchange factor GrpE"/>
    <property type="match status" value="1"/>
</dbReference>
<protein>
    <recommendedName>
        <fullName evidence="6">Nucleotide exchange factor GrpE</fullName>
    </recommendedName>
</protein>
<proteinExistence type="inferred from homology"/>
<evidence type="ECO:0000256" key="2">
    <source>
        <dbReference type="ARBA" id="ARBA00023186"/>
    </source>
</evidence>
<dbReference type="AlphaFoldDB" id="A0A5J4KVB4"/>
<dbReference type="GO" id="GO:0051087">
    <property type="term" value="F:protein-folding chaperone binding"/>
    <property type="evidence" value="ECO:0007669"/>
    <property type="project" value="InterPro"/>
</dbReference>
<dbReference type="GO" id="GO:0006457">
    <property type="term" value="P:protein folding"/>
    <property type="evidence" value="ECO:0007669"/>
    <property type="project" value="InterPro"/>
</dbReference>
<comment type="caution">
    <text evidence="4">The sequence shown here is derived from an EMBL/GenBank/DDBJ whole genome shotgun (WGS) entry which is preliminary data.</text>
</comment>
<dbReference type="GO" id="GO:0042803">
    <property type="term" value="F:protein homodimerization activity"/>
    <property type="evidence" value="ECO:0007669"/>
    <property type="project" value="InterPro"/>
</dbReference>
<dbReference type="SUPFAM" id="SSF51064">
    <property type="entry name" value="Head domain of nucleotide exchange factor GrpE"/>
    <property type="match status" value="1"/>
</dbReference>
<sequence length="136" mass="15219">MEEIELDTVGEQLAVEQKKSAEYLDLLQRTQADFINFKRRARQEQTETRSSAQAALLEQLLPVLDDLGRVLTSAPPELSDHPWAQGVTLSARQLSNTLEQLGLQTLGVPGESFDPYKHEAMMQMASNDFPPGQLPR</sequence>
<dbReference type="PRINTS" id="PR00773">
    <property type="entry name" value="GRPEPROTEIN"/>
</dbReference>
<dbReference type="GO" id="GO:0051082">
    <property type="term" value="F:unfolded protein binding"/>
    <property type="evidence" value="ECO:0007669"/>
    <property type="project" value="TreeGrafter"/>
</dbReference>
<gene>
    <name evidence="4" type="ORF">KDW_45530</name>
</gene>
<evidence type="ECO:0000313" key="4">
    <source>
        <dbReference type="EMBL" id="GER90391.1"/>
    </source>
</evidence>
<dbReference type="Proteomes" id="UP000326912">
    <property type="component" value="Unassembled WGS sequence"/>
</dbReference>
<dbReference type="InterPro" id="IPR013805">
    <property type="entry name" value="GrpE_CC"/>
</dbReference>
<organism evidence="4 5">
    <name type="scientific">Dictyobacter vulcani</name>
    <dbReference type="NCBI Taxonomy" id="2607529"/>
    <lineage>
        <taxon>Bacteria</taxon>
        <taxon>Bacillati</taxon>
        <taxon>Chloroflexota</taxon>
        <taxon>Ktedonobacteria</taxon>
        <taxon>Ktedonobacterales</taxon>
        <taxon>Dictyobacteraceae</taxon>
        <taxon>Dictyobacter</taxon>
    </lineage>
</organism>
<name>A0A5J4KVB4_9CHLR</name>